<dbReference type="InterPro" id="IPR051089">
    <property type="entry name" value="prtT"/>
</dbReference>
<proteinExistence type="predicted"/>
<evidence type="ECO:0000313" key="8">
    <source>
        <dbReference type="EMBL" id="WVW82642.1"/>
    </source>
</evidence>
<dbReference type="Pfam" id="PF00172">
    <property type="entry name" value="Zn_clus"/>
    <property type="match status" value="1"/>
</dbReference>
<dbReference type="KEGG" id="kbi:30207762"/>
<dbReference type="GO" id="GO:0000976">
    <property type="term" value="F:transcription cis-regulatory region binding"/>
    <property type="evidence" value="ECO:0007669"/>
    <property type="project" value="TreeGrafter"/>
</dbReference>
<evidence type="ECO:0000256" key="3">
    <source>
        <dbReference type="ARBA" id="ARBA00023125"/>
    </source>
</evidence>
<dbReference type="CDD" id="cd12148">
    <property type="entry name" value="fungal_TF_MHR"/>
    <property type="match status" value="1"/>
</dbReference>
<reference evidence="8" key="2">
    <citation type="submission" date="2024-02" db="EMBL/GenBank/DDBJ databases">
        <title>Comparative genomics of Cryptococcus and Kwoniella reveals pathogenesis evolution and contrasting modes of karyotype evolution via chromosome fusion or intercentromeric recombination.</title>
        <authorList>
            <person name="Coelho M.A."/>
            <person name="David-Palma M."/>
            <person name="Shea T."/>
            <person name="Bowers K."/>
            <person name="McGinley-Smith S."/>
            <person name="Mohammad A.W."/>
            <person name="Gnirke A."/>
            <person name="Yurkov A.M."/>
            <person name="Nowrousian M."/>
            <person name="Sun S."/>
            <person name="Cuomo C.A."/>
            <person name="Heitman J."/>
        </authorList>
    </citation>
    <scope>NUCLEOTIDE SEQUENCE</scope>
    <source>
        <strain evidence="8">CBS 10118</strain>
    </source>
</reference>
<evidence type="ECO:0000256" key="1">
    <source>
        <dbReference type="ARBA" id="ARBA00004123"/>
    </source>
</evidence>
<dbReference type="SMART" id="SM00066">
    <property type="entry name" value="GAL4"/>
    <property type="match status" value="1"/>
</dbReference>
<comment type="subcellular location">
    <subcellularLocation>
        <location evidence="1">Nucleus</location>
    </subcellularLocation>
</comment>
<dbReference type="InterPro" id="IPR001138">
    <property type="entry name" value="Zn2Cys6_DnaBD"/>
</dbReference>
<sequence>MPPDTPIRPRQLQSCLGCRGIKVRCVGNEDQSVQCQRCKRLGVPCVYSSQRRGRKTNVERAARDSTSVQPNPEDKITQASDIVYAPLDASMAPVEPAPSHTTNSLASISPSAALQNVTFQLQASAGSAAGVFTSTPASVTSLPAAAPRLDVSEYLDPPLPAAMGIFDTHEDHISMPPPDMIPDARQFDDPIHTLDFLRETSACLVTSVLAASCKFFRKDLYTKLVEHAQTLTTREISAGTCDIGTIQSLLILVCWKEPTDRSAWIKIGMAIRLGYQHGWYIPPKRVLPMKDKEARLILNAERTWYNLILSSQMASTEVDLAARYSRRFGLPTVIRSQEFGDPETWAQEHLHLDTPMDMHLACSIENHSGTAEFWTVILADMTAEHERKKTKWFARIEGLSQYSGMALKHLILDATLTIKRRALDWNIGVDGGINDCLAAISQLVDQVEVLSNAGMLIYLHDVTACTLSEATMLMYKLFWKLSVHQKSMAVGLIRRMHNTCVRVSTGNDNSATAFIARFAQRALKALSMESRAPSPTAQDQRQQESAEDGNLGFLDALDDFIHTSETQYDLTREDEQFWMSLFAPTGTETVLPWPGEV</sequence>
<dbReference type="PROSITE" id="PS50048">
    <property type="entry name" value="ZN2_CY6_FUNGAL_2"/>
    <property type="match status" value="1"/>
</dbReference>
<dbReference type="GO" id="GO:0008270">
    <property type="term" value="F:zinc ion binding"/>
    <property type="evidence" value="ECO:0007669"/>
    <property type="project" value="InterPro"/>
</dbReference>
<feature type="domain" description="Zn(2)-C6 fungal-type" evidence="7">
    <location>
        <begin position="14"/>
        <end position="47"/>
    </location>
</feature>
<protein>
    <recommendedName>
        <fullName evidence="7">Zn(2)-C6 fungal-type domain-containing protein</fullName>
    </recommendedName>
</protein>
<keyword evidence="3" id="KW-0238">DNA-binding</keyword>
<reference evidence="8" key="1">
    <citation type="submission" date="2013-07" db="EMBL/GenBank/DDBJ databases">
        <authorList>
            <consortium name="The Broad Institute Genome Sequencing Platform"/>
            <person name="Cuomo C."/>
            <person name="Litvintseva A."/>
            <person name="Chen Y."/>
            <person name="Heitman J."/>
            <person name="Sun S."/>
            <person name="Springer D."/>
            <person name="Dromer F."/>
            <person name="Young S.K."/>
            <person name="Zeng Q."/>
            <person name="Gargeya S."/>
            <person name="Fitzgerald M."/>
            <person name="Abouelleil A."/>
            <person name="Alvarado L."/>
            <person name="Berlin A.M."/>
            <person name="Chapman S.B."/>
            <person name="Dewar J."/>
            <person name="Goldberg J."/>
            <person name="Griggs A."/>
            <person name="Gujja S."/>
            <person name="Hansen M."/>
            <person name="Howarth C."/>
            <person name="Imamovic A."/>
            <person name="Larimer J."/>
            <person name="McCowan C."/>
            <person name="Murphy C."/>
            <person name="Pearson M."/>
            <person name="Priest M."/>
            <person name="Roberts A."/>
            <person name="Saif S."/>
            <person name="Shea T."/>
            <person name="Sykes S."/>
            <person name="Wortman J."/>
            <person name="Nusbaum C."/>
            <person name="Birren B."/>
        </authorList>
    </citation>
    <scope>NUCLEOTIDE SEQUENCE</scope>
    <source>
        <strain evidence="8">CBS 10118</strain>
    </source>
</reference>
<dbReference type="Proteomes" id="UP000092730">
    <property type="component" value="Chromosome 2"/>
</dbReference>
<evidence type="ECO:0000256" key="6">
    <source>
        <dbReference type="SAM" id="MobiDB-lite"/>
    </source>
</evidence>
<dbReference type="PANTHER" id="PTHR31845">
    <property type="entry name" value="FINGER DOMAIN PROTEIN, PUTATIVE-RELATED"/>
    <property type="match status" value="1"/>
</dbReference>
<dbReference type="AlphaFoldDB" id="A0AAJ8K8E1"/>
<organism evidence="8 9">
    <name type="scientific">Kwoniella bestiolae CBS 10118</name>
    <dbReference type="NCBI Taxonomy" id="1296100"/>
    <lineage>
        <taxon>Eukaryota</taxon>
        <taxon>Fungi</taxon>
        <taxon>Dikarya</taxon>
        <taxon>Basidiomycota</taxon>
        <taxon>Agaricomycotina</taxon>
        <taxon>Tremellomycetes</taxon>
        <taxon>Tremellales</taxon>
        <taxon>Cryptococcaceae</taxon>
        <taxon>Kwoniella</taxon>
    </lineage>
</organism>
<keyword evidence="2" id="KW-0805">Transcription regulation</keyword>
<evidence type="ECO:0000313" key="9">
    <source>
        <dbReference type="Proteomes" id="UP000092730"/>
    </source>
</evidence>
<accession>A0AAJ8K8E1</accession>
<evidence type="ECO:0000256" key="2">
    <source>
        <dbReference type="ARBA" id="ARBA00023015"/>
    </source>
</evidence>
<dbReference type="EMBL" id="CP144542">
    <property type="protein sequence ID" value="WVW82642.1"/>
    <property type="molecule type" value="Genomic_DNA"/>
</dbReference>
<dbReference type="SUPFAM" id="SSF57701">
    <property type="entry name" value="Zn2/Cys6 DNA-binding domain"/>
    <property type="match status" value="1"/>
</dbReference>
<dbReference type="RefSeq" id="XP_065725994.1">
    <property type="nucleotide sequence ID" value="XM_065869922.1"/>
</dbReference>
<dbReference type="PROSITE" id="PS00463">
    <property type="entry name" value="ZN2_CY6_FUNGAL_1"/>
    <property type="match status" value="1"/>
</dbReference>
<dbReference type="PANTHER" id="PTHR31845:SF19">
    <property type="entry name" value="TRANSCRIPTION FACTOR DOMAIN-CONTAINING PROTEIN"/>
    <property type="match status" value="1"/>
</dbReference>
<dbReference type="InterPro" id="IPR036864">
    <property type="entry name" value="Zn2-C6_fun-type_DNA-bd_sf"/>
</dbReference>
<feature type="region of interest" description="Disordered" evidence="6">
    <location>
        <begin position="52"/>
        <end position="77"/>
    </location>
</feature>
<dbReference type="Gene3D" id="4.10.240.10">
    <property type="entry name" value="Zn(2)-C6 fungal-type DNA-binding domain"/>
    <property type="match status" value="1"/>
</dbReference>
<evidence type="ECO:0000256" key="4">
    <source>
        <dbReference type="ARBA" id="ARBA00023163"/>
    </source>
</evidence>
<keyword evidence="4" id="KW-0804">Transcription</keyword>
<evidence type="ECO:0000259" key="7">
    <source>
        <dbReference type="PROSITE" id="PS50048"/>
    </source>
</evidence>
<dbReference type="GeneID" id="30207762"/>
<name>A0AAJ8K8E1_9TREE</name>
<evidence type="ECO:0000256" key="5">
    <source>
        <dbReference type="ARBA" id="ARBA00023242"/>
    </source>
</evidence>
<dbReference type="GO" id="GO:0005634">
    <property type="term" value="C:nucleus"/>
    <property type="evidence" value="ECO:0007669"/>
    <property type="project" value="UniProtKB-SubCell"/>
</dbReference>
<keyword evidence="9" id="KW-1185">Reference proteome</keyword>
<keyword evidence="5" id="KW-0539">Nucleus</keyword>
<dbReference type="GO" id="GO:0000981">
    <property type="term" value="F:DNA-binding transcription factor activity, RNA polymerase II-specific"/>
    <property type="evidence" value="ECO:0007669"/>
    <property type="project" value="InterPro"/>
</dbReference>
<gene>
    <name evidence="8" type="ORF">I302_104653</name>
</gene>
<dbReference type="CDD" id="cd00067">
    <property type="entry name" value="GAL4"/>
    <property type="match status" value="1"/>
</dbReference>